<dbReference type="PANTHER" id="PTHR24205:SF16">
    <property type="entry name" value="GH01042P-RELATED"/>
    <property type="match status" value="1"/>
</dbReference>
<comment type="caution">
    <text evidence="8">The sequence shown here is derived from an EMBL/GenBank/DDBJ whole genome shotgun (WGS) entry which is preliminary data.</text>
</comment>
<keyword evidence="3 5" id="KW-0862">Zinc</keyword>
<dbReference type="STRING" id="747725.A0A168PQD0"/>
<gene>
    <name evidence="8" type="ORF">MUCCIDRAFT_158292</name>
</gene>
<evidence type="ECO:0000256" key="4">
    <source>
        <dbReference type="ARBA" id="ARBA00023038"/>
    </source>
</evidence>
<organism evidence="8 9">
    <name type="scientific">Mucor lusitanicus CBS 277.49</name>
    <dbReference type="NCBI Taxonomy" id="747725"/>
    <lineage>
        <taxon>Eukaryota</taxon>
        <taxon>Fungi</taxon>
        <taxon>Fungi incertae sedis</taxon>
        <taxon>Mucoromycota</taxon>
        <taxon>Mucoromycotina</taxon>
        <taxon>Mucoromycetes</taxon>
        <taxon>Mucorales</taxon>
        <taxon>Mucorineae</taxon>
        <taxon>Mucoraceae</taxon>
        <taxon>Mucor</taxon>
    </lineage>
</organism>
<evidence type="ECO:0000256" key="2">
    <source>
        <dbReference type="ARBA" id="ARBA00022737"/>
    </source>
</evidence>
<feature type="compositionally biased region" description="Low complexity" evidence="6">
    <location>
        <begin position="135"/>
        <end position="144"/>
    </location>
</feature>
<accession>A0A168PQD0</accession>
<dbReference type="GO" id="GO:0005634">
    <property type="term" value="C:nucleus"/>
    <property type="evidence" value="ECO:0007669"/>
    <property type="project" value="TreeGrafter"/>
</dbReference>
<evidence type="ECO:0000256" key="5">
    <source>
        <dbReference type="PROSITE-ProRule" id="PRU00125"/>
    </source>
</evidence>
<evidence type="ECO:0000313" key="8">
    <source>
        <dbReference type="EMBL" id="OAD08056.1"/>
    </source>
</evidence>
<name>A0A168PQD0_MUCCL</name>
<reference evidence="8 9" key="1">
    <citation type="submission" date="2015-06" db="EMBL/GenBank/DDBJ databases">
        <title>Expansion of signal transduction pathways in fungi by whole-genome duplication.</title>
        <authorList>
            <consortium name="DOE Joint Genome Institute"/>
            <person name="Corrochano L.M."/>
            <person name="Kuo A."/>
            <person name="Marcet-Houben M."/>
            <person name="Polaino S."/>
            <person name="Salamov A."/>
            <person name="Villalobos J.M."/>
            <person name="Alvarez M.I."/>
            <person name="Avalos J."/>
            <person name="Benito E.P."/>
            <person name="Benoit I."/>
            <person name="Burger G."/>
            <person name="Camino L.P."/>
            <person name="Canovas D."/>
            <person name="Cerda-Olmedo E."/>
            <person name="Cheng J.-F."/>
            <person name="Dominguez A."/>
            <person name="Elias M."/>
            <person name="Eslava A.P."/>
            <person name="Glaser F."/>
            <person name="Grimwood J."/>
            <person name="Gutierrez G."/>
            <person name="Heitman J."/>
            <person name="Henrissat B."/>
            <person name="Iturriaga E.A."/>
            <person name="Lang B.F."/>
            <person name="Lavin J.L."/>
            <person name="Lee S."/>
            <person name="Li W."/>
            <person name="Lindquist E."/>
            <person name="Lopez-Garcia S."/>
            <person name="Luque E.M."/>
            <person name="Marcos A.T."/>
            <person name="Martin J."/>
            <person name="Mccluskey K."/>
            <person name="Medina H.R."/>
            <person name="Miralles-Duran A."/>
            <person name="Miyazaki A."/>
            <person name="Munoz-Torres E."/>
            <person name="Oguiza J.A."/>
            <person name="Ohm R."/>
            <person name="Olmedo M."/>
            <person name="Orejas M."/>
            <person name="Ortiz-Castellanos L."/>
            <person name="Pisabarro A.G."/>
            <person name="Rodriguez-Romero J."/>
            <person name="Ruiz-Herrera J."/>
            <person name="Ruiz-Vazquez R."/>
            <person name="Sanz C."/>
            <person name="Schackwitz W."/>
            <person name="Schmutz J."/>
            <person name="Shahriari M."/>
            <person name="Shelest E."/>
            <person name="Silva-Franco F."/>
            <person name="Soanes D."/>
            <person name="Syed K."/>
            <person name="Tagua V.G."/>
            <person name="Talbot N.J."/>
            <person name="Thon M."/>
            <person name="De Vries R.P."/>
            <person name="Wiebenga A."/>
            <person name="Yadav J.S."/>
            <person name="Braun E.L."/>
            <person name="Baker S."/>
            <person name="Garre V."/>
            <person name="Horwitz B."/>
            <person name="Torres-Martinez S."/>
            <person name="Idnurm A."/>
            <person name="Herrera-Estrella A."/>
            <person name="Gabaldon T."/>
            <person name="Grigoriev I.V."/>
        </authorList>
    </citation>
    <scope>NUCLEOTIDE SEQUENCE [LARGE SCALE GENOMIC DNA]</scope>
    <source>
        <strain evidence="8 9">CBS 277.49</strain>
    </source>
</reference>
<keyword evidence="9" id="KW-1185">Reference proteome</keyword>
<keyword evidence="2" id="KW-0677">Repeat</keyword>
<dbReference type="InterPro" id="IPR001781">
    <property type="entry name" value="Znf_LIM"/>
</dbReference>
<dbReference type="PROSITE" id="PS50023">
    <property type="entry name" value="LIM_DOMAIN_2"/>
    <property type="match status" value="4"/>
</dbReference>
<dbReference type="PANTHER" id="PTHR24205">
    <property type="entry name" value="FOUR AND A HALF LIM DOMAINS PROTEIN"/>
    <property type="match status" value="1"/>
</dbReference>
<dbReference type="SUPFAM" id="SSF57716">
    <property type="entry name" value="Glucocorticoid receptor-like (DNA-binding domain)"/>
    <property type="match status" value="3"/>
</dbReference>
<evidence type="ECO:0000256" key="6">
    <source>
        <dbReference type="SAM" id="MobiDB-lite"/>
    </source>
</evidence>
<protein>
    <recommendedName>
        <fullName evidence="7">LIM zinc-binding domain-containing protein</fullName>
    </recommendedName>
</protein>
<keyword evidence="1 5" id="KW-0479">Metal-binding</keyword>
<feature type="compositionally biased region" description="Low complexity" evidence="6">
    <location>
        <begin position="151"/>
        <end position="171"/>
    </location>
</feature>
<evidence type="ECO:0000313" key="9">
    <source>
        <dbReference type="Proteomes" id="UP000077051"/>
    </source>
</evidence>
<feature type="domain" description="LIM zinc-binding" evidence="7">
    <location>
        <begin position="431"/>
        <end position="490"/>
    </location>
</feature>
<evidence type="ECO:0000256" key="3">
    <source>
        <dbReference type="ARBA" id="ARBA00022833"/>
    </source>
</evidence>
<feature type="region of interest" description="Disordered" evidence="6">
    <location>
        <begin position="54"/>
        <end position="77"/>
    </location>
</feature>
<keyword evidence="4 5" id="KW-0440">LIM domain</keyword>
<dbReference type="EMBL" id="AMYB01000001">
    <property type="protein sequence ID" value="OAD08056.1"/>
    <property type="molecule type" value="Genomic_DNA"/>
</dbReference>
<dbReference type="AlphaFoldDB" id="A0A168PQD0"/>
<dbReference type="SMART" id="SM00132">
    <property type="entry name" value="LIM"/>
    <property type="match status" value="4"/>
</dbReference>
<feature type="domain" description="LIM zinc-binding" evidence="7">
    <location>
        <begin position="242"/>
        <end position="304"/>
    </location>
</feature>
<feature type="compositionally biased region" description="Polar residues" evidence="6">
    <location>
        <begin position="54"/>
        <end position="75"/>
    </location>
</feature>
<feature type="region of interest" description="Disordered" evidence="6">
    <location>
        <begin position="135"/>
        <end position="178"/>
    </location>
</feature>
<feature type="domain" description="LIM zinc-binding" evidence="7">
    <location>
        <begin position="305"/>
        <end position="366"/>
    </location>
</feature>
<evidence type="ECO:0000259" key="7">
    <source>
        <dbReference type="PROSITE" id="PS50023"/>
    </source>
</evidence>
<dbReference type="PROSITE" id="PS00478">
    <property type="entry name" value="LIM_DOMAIN_1"/>
    <property type="match status" value="2"/>
</dbReference>
<proteinExistence type="predicted"/>
<feature type="domain" description="LIM zinc-binding" evidence="7">
    <location>
        <begin position="367"/>
        <end position="430"/>
    </location>
</feature>
<dbReference type="GO" id="GO:0046872">
    <property type="term" value="F:metal ion binding"/>
    <property type="evidence" value="ECO:0007669"/>
    <property type="project" value="UniProtKB-KW"/>
</dbReference>
<evidence type="ECO:0000256" key="1">
    <source>
        <dbReference type="ARBA" id="ARBA00022723"/>
    </source>
</evidence>
<dbReference type="Pfam" id="PF00412">
    <property type="entry name" value="LIM"/>
    <property type="match status" value="4"/>
</dbReference>
<dbReference type="Gene3D" id="2.10.110.10">
    <property type="entry name" value="Cysteine Rich Protein"/>
    <property type="match status" value="4"/>
</dbReference>
<dbReference type="GO" id="GO:0003712">
    <property type="term" value="F:transcription coregulator activity"/>
    <property type="evidence" value="ECO:0007669"/>
    <property type="project" value="TreeGrafter"/>
</dbReference>
<dbReference type="CDD" id="cd08368">
    <property type="entry name" value="LIM"/>
    <property type="match status" value="1"/>
</dbReference>
<dbReference type="VEuPathDB" id="FungiDB:MUCCIDRAFT_158292"/>
<dbReference type="OrthoDB" id="1112565at2759"/>
<dbReference type="Proteomes" id="UP000077051">
    <property type="component" value="Unassembled WGS sequence"/>
</dbReference>
<sequence>MATERISQILPTVKCSDCGRDVLIRRLGDHLCTSQPPVPSLPIIPQAKDKFSKMGNNISKPISPLQSPNGSSYGSKKNDFYSSNATATTPTSAAGSVTPPYYSGMARDLQRPVMKDTYTDDSYSDDFYKAPYKNSYHSNSSSSNMDLPRKNSTSPAPSSPSSYRNRNDSNPDFNTRYEGTRKQSLGNIYQQQQQSYSTPTANTYNSSSGALDNLMADLMNSMNDDIHLSATNTMPASQNKSSHCDVCREDFDYRDDVKTAGGKCYHKTCFTCRLCSTPFDQRRTHHEYEGKLYCERDFHVVKNRIMCASCDRAIPPSVAPIKALGKFYHPGHIKCYHCYAGIDDRTGWKEHQGRVYCRQDFKSLFLPKCRACHKTVEKNAVSAMDGKLKGKWHLECFGCHTCRRPFPDNTFYVFEDAPYCKRHYHELNNSLCKRCSDPIEGYCAYTSPENWRFHPNCFTCETCYTRLDNEYYVTNGRIYCEKDIRRQYHQKNYNLTKRKTQMYNI</sequence>